<dbReference type="EMBL" id="JBAHVJ010000011">
    <property type="protein sequence ID" value="MEJ4100796.1"/>
    <property type="molecule type" value="Genomic_DNA"/>
</dbReference>
<sequence length="849" mass="88097">MELKNRTMWKVSVRTVAAHKLRIALTVLAVVLGTAFIAGALMFTHTLSKGYDSMLATEYDGVDVVLSAGEGQRGISSTTRDVIAEDPKVSGVNVRDRTPVVLGNGEGESLGFSGRATLSPWYGASDTVRQPEEIAEGAEPSGSGEVVINKKASEALDVAVGDTLTVVDAQGRHEVEIVGVYEKAADSTSIAALRMEESAYLDGFTEGGYANALLIKAAEGVSSDELMSHISSVYTDVEAETGANLAREESESIKSTLSFVNYFLVAFGLMALLVGTFLIANTFSMIVAQRTKEFALLRAVGATRKQITRSVVAEAALIGAVGSLVGVVVGALLVAGIKAVLSSGGMSMPESGLGLSLKSIVVPLIVGVAVTVLSAWMPAQRAGSIKPVEAMRVTESAAPSSLRTHSLVGAALGGAGVLLALAGALLGASTGVRVLLVGLGGLGIVMGYFLAGPAIALPTLPWLGGLLGKPFGMVGRLAATNSARHPRRSATTAFALTLGVALVTSIGMFGATAKSSVSDTFNESMQADFRLMGPTTTNFPLPADAVEDASNTDGVGSMVETYLVPLKVDGVWGIPFADYTLAIYGKLNESTGKTAVEGSLDLSGEGFAASETQAKTMGWSVGDTVEVSAETSNATTEATLVGIYPDDGNFGSVLVAKQTAEKLLSSSDMLLQSVDVISDGFVSHDDLRENLEESMKDYLVVQVMDADDLAGEIQKAMDQILNVLYALLALAVVIAILGIVNTLTLNVIERRQEIGMLRAVGVQRGQVRMMIVLEAVQVAVFGAVAGMLIGLGLGWAFLTILEEQGLGGVQVPVLQMILMVLGSAAVGVLAALWPARYAATTPPLEAIAE</sequence>
<organism evidence="10 11">
    <name type="scientific">Corynebacterium mastitidis</name>
    <dbReference type="NCBI Taxonomy" id="161890"/>
    <lineage>
        <taxon>Bacteria</taxon>
        <taxon>Bacillati</taxon>
        <taxon>Actinomycetota</taxon>
        <taxon>Actinomycetes</taxon>
        <taxon>Mycobacteriales</taxon>
        <taxon>Corynebacteriaceae</taxon>
        <taxon>Corynebacterium</taxon>
    </lineage>
</organism>
<comment type="similarity">
    <text evidence="6">Belongs to the ABC-4 integral membrane protein family.</text>
</comment>
<dbReference type="InterPro" id="IPR050250">
    <property type="entry name" value="Macrolide_Exporter_MacB"/>
</dbReference>
<evidence type="ECO:0000259" key="9">
    <source>
        <dbReference type="Pfam" id="PF12704"/>
    </source>
</evidence>
<evidence type="ECO:0000313" key="11">
    <source>
        <dbReference type="Proteomes" id="UP001359781"/>
    </source>
</evidence>
<feature type="transmembrane region" description="Helical" evidence="7">
    <location>
        <begin position="769"/>
        <end position="801"/>
    </location>
</feature>
<name>A0ABU8P0R8_9CORY</name>
<keyword evidence="11" id="KW-1185">Reference proteome</keyword>
<evidence type="ECO:0000256" key="6">
    <source>
        <dbReference type="ARBA" id="ARBA00038076"/>
    </source>
</evidence>
<evidence type="ECO:0000313" key="10">
    <source>
        <dbReference type="EMBL" id="MEJ4100796.1"/>
    </source>
</evidence>
<protein>
    <submittedName>
        <fullName evidence="10">FtsX-like permease family protein</fullName>
    </submittedName>
</protein>
<feature type="transmembrane region" description="Helical" evidence="7">
    <location>
        <begin position="434"/>
        <end position="457"/>
    </location>
</feature>
<feature type="transmembrane region" description="Helical" evidence="7">
    <location>
        <begin position="355"/>
        <end position="376"/>
    </location>
</feature>
<feature type="transmembrane region" description="Helical" evidence="7">
    <location>
        <begin position="493"/>
        <end position="513"/>
    </location>
</feature>
<dbReference type="PANTHER" id="PTHR30572">
    <property type="entry name" value="MEMBRANE COMPONENT OF TRANSPORTER-RELATED"/>
    <property type="match status" value="1"/>
</dbReference>
<dbReference type="Proteomes" id="UP001359781">
    <property type="component" value="Unassembled WGS sequence"/>
</dbReference>
<dbReference type="Pfam" id="PF02687">
    <property type="entry name" value="FtsX"/>
    <property type="match status" value="2"/>
</dbReference>
<feature type="transmembrane region" description="Helical" evidence="7">
    <location>
        <begin position="262"/>
        <end position="288"/>
    </location>
</feature>
<feature type="transmembrane region" description="Helical" evidence="7">
    <location>
        <begin position="813"/>
        <end position="833"/>
    </location>
</feature>
<keyword evidence="3 7" id="KW-0812">Transmembrane</keyword>
<feature type="domain" description="MacB-like periplasmic core" evidence="9">
    <location>
        <begin position="489"/>
        <end position="664"/>
    </location>
</feature>
<keyword evidence="2" id="KW-1003">Cell membrane</keyword>
<feature type="domain" description="ABC3 transporter permease C-terminal" evidence="8">
    <location>
        <begin position="266"/>
        <end position="387"/>
    </location>
</feature>
<dbReference type="PANTHER" id="PTHR30572:SF4">
    <property type="entry name" value="ABC TRANSPORTER PERMEASE YTRF"/>
    <property type="match status" value="1"/>
</dbReference>
<feature type="transmembrane region" description="Helical" evidence="7">
    <location>
        <begin position="21"/>
        <end position="43"/>
    </location>
</feature>
<reference evidence="10 11" key="1">
    <citation type="submission" date="2024-02" db="EMBL/GenBank/DDBJ databases">
        <title>Whole genome sequencing and characterization of Corynebacterium isolated from the ocular surface of dry eye disease sufferers.</title>
        <authorList>
            <person name="Naqvi M."/>
        </authorList>
    </citation>
    <scope>NUCLEOTIDE SEQUENCE [LARGE SCALE GENOMIC DNA]</scope>
    <source>
        <strain evidence="10 11">PCRF</strain>
    </source>
</reference>
<feature type="transmembrane region" description="Helical" evidence="7">
    <location>
        <begin position="311"/>
        <end position="335"/>
    </location>
</feature>
<comment type="subcellular location">
    <subcellularLocation>
        <location evidence="1">Cell membrane</location>
        <topology evidence="1">Multi-pass membrane protein</topology>
    </subcellularLocation>
</comment>
<dbReference type="InterPro" id="IPR025857">
    <property type="entry name" value="MacB_PCD"/>
</dbReference>
<feature type="domain" description="ABC3 transporter permease C-terminal" evidence="8">
    <location>
        <begin position="726"/>
        <end position="843"/>
    </location>
</feature>
<dbReference type="Pfam" id="PF12704">
    <property type="entry name" value="MacB_PCD"/>
    <property type="match status" value="2"/>
</dbReference>
<evidence type="ECO:0000256" key="3">
    <source>
        <dbReference type="ARBA" id="ARBA00022692"/>
    </source>
</evidence>
<evidence type="ECO:0000256" key="2">
    <source>
        <dbReference type="ARBA" id="ARBA00022475"/>
    </source>
</evidence>
<keyword evidence="5 7" id="KW-0472">Membrane</keyword>
<comment type="caution">
    <text evidence="10">The sequence shown here is derived from an EMBL/GenBank/DDBJ whole genome shotgun (WGS) entry which is preliminary data.</text>
</comment>
<feature type="domain" description="MacB-like periplasmic core" evidence="9">
    <location>
        <begin position="24"/>
        <end position="231"/>
    </location>
</feature>
<feature type="transmembrane region" description="Helical" evidence="7">
    <location>
        <begin position="723"/>
        <end position="748"/>
    </location>
</feature>
<feature type="transmembrane region" description="Helical" evidence="7">
    <location>
        <begin position="407"/>
        <end position="428"/>
    </location>
</feature>
<evidence type="ECO:0000259" key="8">
    <source>
        <dbReference type="Pfam" id="PF02687"/>
    </source>
</evidence>
<evidence type="ECO:0000256" key="5">
    <source>
        <dbReference type="ARBA" id="ARBA00023136"/>
    </source>
</evidence>
<evidence type="ECO:0000256" key="7">
    <source>
        <dbReference type="SAM" id="Phobius"/>
    </source>
</evidence>
<gene>
    <name evidence="10" type="ORF">V5S96_10585</name>
</gene>
<proteinExistence type="inferred from homology"/>
<accession>A0ABU8P0R8</accession>
<dbReference type="RefSeq" id="WP_337890859.1">
    <property type="nucleotide sequence ID" value="NZ_JBAHVI010000010.1"/>
</dbReference>
<dbReference type="InterPro" id="IPR003838">
    <property type="entry name" value="ABC3_permease_C"/>
</dbReference>
<evidence type="ECO:0000256" key="1">
    <source>
        <dbReference type="ARBA" id="ARBA00004651"/>
    </source>
</evidence>
<evidence type="ECO:0000256" key="4">
    <source>
        <dbReference type="ARBA" id="ARBA00022989"/>
    </source>
</evidence>
<keyword evidence="4 7" id="KW-1133">Transmembrane helix</keyword>